<dbReference type="RefSeq" id="WP_371843864.1">
    <property type="nucleotide sequence ID" value="NZ_JBGMEL010000011.1"/>
</dbReference>
<dbReference type="GO" id="GO:0008237">
    <property type="term" value="F:metallopeptidase activity"/>
    <property type="evidence" value="ECO:0007669"/>
    <property type="project" value="UniProtKB-KW"/>
</dbReference>
<comment type="caution">
    <text evidence="10">The sequence shown here is derived from an EMBL/GenBank/DDBJ whole genome shotgun (WGS) entry which is preliminary data.</text>
</comment>
<dbReference type="Proteomes" id="UP001569414">
    <property type="component" value="Unassembled WGS sequence"/>
</dbReference>
<evidence type="ECO:0000259" key="9">
    <source>
        <dbReference type="Pfam" id="PF01435"/>
    </source>
</evidence>
<keyword evidence="6" id="KW-0802">TPR repeat</keyword>
<dbReference type="InterPro" id="IPR019734">
    <property type="entry name" value="TPR_rpt"/>
</dbReference>
<dbReference type="Pfam" id="PF13432">
    <property type="entry name" value="TPR_16"/>
    <property type="match status" value="1"/>
</dbReference>
<proteinExistence type="inferred from homology"/>
<evidence type="ECO:0000313" key="11">
    <source>
        <dbReference type="Proteomes" id="UP001569414"/>
    </source>
</evidence>
<dbReference type="EMBL" id="JBGMEL010000011">
    <property type="protein sequence ID" value="MFA0791391.1"/>
    <property type="molecule type" value="Genomic_DNA"/>
</dbReference>
<dbReference type="SMART" id="SM00028">
    <property type="entry name" value="TPR"/>
    <property type="match status" value="3"/>
</dbReference>
<feature type="signal peptide" evidence="8">
    <location>
        <begin position="1"/>
        <end position="21"/>
    </location>
</feature>
<dbReference type="InterPro" id="IPR051156">
    <property type="entry name" value="Mito/Outer_Membr_Metalloprot"/>
</dbReference>
<evidence type="ECO:0000313" key="10">
    <source>
        <dbReference type="EMBL" id="MFA0791391.1"/>
    </source>
</evidence>
<keyword evidence="5 7" id="KW-0482">Metalloprotease</keyword>
<dbReference type="Gene3D" id="1.25.40.10">
    <property type="entry name" value="Tetratricopeptide repeat domain"/>
    <property type="match status" value="1"/>
</dbReference>
<dbReference type="EC" id="3.4.24.-" evidence="10"/>
<dbReference type="PROSITE" id="PS50005">
    <property type="entry name" value="TPR"/>
    <property type="match status" value="1"/>
</dbReference>
<feature type="repeat" description="TPR" evidence="6">
    <location>
        <begin position="313"/>
        <end position="346"/>
    </location>
</feature>
<keyword evidence="3 7" id="KW-0378">Hydrolase</keyword>
<accession>A0ABV4NPR3</accession>
<evidence type="ECO:0000256" key="8">
    <source>
        <dbReference type="SAM" id="SignalP"/>
    </source>
</evidence>
<protein>
    <submittedName>
        <fullName evidence="10">M48 family metalloprotease</fullName>
        <ecNumber evidence="10">3.4.24.-</ecNumber>
    </submittedName>
</protein>
<sequence length="428" mass="46618">MISRNQAFFAAMALTATSVLNGCVTNPVTGEQQLSLLSTQQELNLGQQQYPINQQQQGGQYTIDPSLQEYVNRVGQKLAKVSDQPQLPYEFVVLNNSVPNAWALPGGKIAINRGLLVLLEDEAELAAVLGHEIVHAAARHSATAMSQQQVLGAGLAVLGVAAKDSAYADLISTGSQLGGSAYIARYGRGNELESDKYGMKYMTAAGYDSQGAVRLQRKFVELSKGRQSNGLEALFASHPPSQSRVSANIEHSKSLPKGGVTNRAAYQKAIAQLKRDADAYNNYDDALKAANKKQFDTALHLARKAQKQQPKEAHFFALEGDLLTHKNQFDKAHQAYDRAVQKNPALFSHWLKRGMASAQLKDYTAAERDLNRSLRYLDTAYAHYYLGEVYEKQGNKQSAFKHYQTAAGAGGEIGSKAQARIQALTGKG</sequence>
<evidence type="ECO:0000256" key="1">
    <source>
        <dbReference type="ARBA" id="ARBA00022670"/>
    </source>
</evidence>
<keyword evidence="1 7" id="KW-0645">Protease</keyword>
<evidence type="ECO:0000256" key="3">
    <source>
        <dbReference type="ARBA" id="ARBA00022801"/>
    </source>
</evidence>
<dbReference type="InterPro" id="IPR011990">
    <property type="entry name" value="TPR-like_helical_dom_sf"/>
</dbReference>
<evidence type="ECO:0000256" key="6">
    <source>
        <dbReference type="PROSITE-ProRule" id="PRU00339"/>
    </source>
</evidence>
<feature type="domain" description="Peptidase M48" evidence="9">
    <location>
        <begin position="66"/>
        <end position="247"/>
    </location>
</feature>
<feature type="chain" id="PRO_5046318953" evidence="8">
    <location>
        <begin position="22"/>
        <end position="428"/>
    </location>
</feature>
<keyword evidence="11" id="KW-1185">Reference proteome</keyword>
<dbReference type="PANTHER" id="PTHR22726">
    <property type="entry name" value="METALLOENDOPEPTIDASE OMA1"/>
    <property type="match status" value="1"/>
</dbReference>
<keyword evidence="8" id="KW-0732">Signal</keyword>
<dbReference type="Gene3D" id="3.30.2010.10">
    <property type="entry name" value="Metalloproteases ('zincins'), catalytic domain"/>
    <property type="match status" value="1"/>
</dbReference>
<comment type="similarity">
    <text evidence="7">Belongs to the peptidase M48 family.</text>
</comment>
<dbReference type="PANTHER" id="PTHR22726:SF1">
    <property type="entry name" value="METALLOENDOPEPTIDASE OMA1, MITOCHONDRIAL"/>
    <property type="match status" value="1"/>
</dbReference>
<evidence type="ECO:0000256" key="7">
    <source>
        <dbReference type="RuleBase" id="RU003983"/>
    </source>
</evidence>
<gene>
    <name evidence="10" type="ORF">ACCI51_12610</name>
</gene>
<evidence type="ECO:0000256" key="5">
    <source>
        <dbReference type="ARBA" id="ARBA00023049"/>
    </source>
</evidence>
<evidence type="ECO:0000256" key="2">
    <source>
        <dbReference type="ARBA" id="ARBA00022723"/>
    </source>
</evidence>
<evidence type="ECO:0000256" key="4">
    <source>
        <dbReference type="ARBA" id="ARBA00022833"/>
    </source>
</evidence>
<keyword evidence="4 7" id="KW-0862">Zinc</keyword>
<dbReference type="Pfam" id="PF01435">
    <property type="entry name" value="Peptidase_M48"/>
    <property type="match status" value="1"/>
</dbReference>
<comment type="cofactor">
    <cofactor evidence="7">
        <name>Zn(2+)</name>
        <dbReference type="ChEBI" id="CHEBI:29105"/>
    </cofactor>
    <text evidence="7">Binds 1 zinc ion per subunit.</text>
</comment>
<dbReference type="SUPFAM" id="SSF48452">
    <property type="entry name" value="TPR-like"/>
    <property type="match status" value="1"/>
</dbReference>
<dbReference type="InterPro" id="IPR001915">
    <property type="entry name" value="Peptidase_M48"/>
</dbReference>
<keyword evidence="2" id="KW-0479">Metal-binding</keyword>
<organism evidence="10 11">
    <name type="scientific">Microbulbifer echini</name>
    <dbReference type="NCBI Taxonomy" id="1529067"/>
    <lineage>
        <taxon>Bacteria</taxon>
        <taxon>Pseudomonadati</taxon>
        <taxon>Pseudomonadota</taxon>
        <taxon>Gammaproteobacteria</taxon>
        <taxon>Cellvibrionales</taxon>
        <taxon>Microbulbiferaceae</taxon>
        <taxon>Microbulbifer</taxon>
    </lineage>
</organism>
<name>A0ABV4NPR3_9GAMM</name>
<reference evidence="10 11" key="1">
    <citation type="submission" date="2024-08" db="EMBL/GenBank/DDBJ databases">
        <authorList>
            <person name="Ishaq N."/>
        </authorList>
    </citation>
    <scope>NUCLEOTIDE SEQUENCE [LARGE SCALE GENOMIC DNA]</scope>
    <source>
        <strain evidence="10 11">JCM 30400</strain>
    </source>
</reference>